<keyword evidence="3" id="KW-1185">Reference proteome</keyword>
<feature type="compositionally biased region" description="Low complexity" evidence="1">
    <location>
        <begin position="504"/>
        <end position="514"/>
    </location>
</feature>
<feature type="region of interest" description="Disordered" evidence="1">
    <location>
        <begin position="421"/>
        <end position="514"/>
    </location>
</feature>
<protein>
    <submittedName>
        <fullName evidence="2">Uncharacterized protein</fullName>
    </submittedName>
</protein>
<dbReference type="EMBL" id="CAUYUJ010014147">
    <property type="protein sequence ID" value="CAK0837365.1"/>
    <property type="molecule type" value="Genomic_DNA"/>
</dbReference>
<evidence type="ECO:0000313" key="2">
    <source>
        <dbReference type="EMBL" id="CAK0837365.1"/>
    </source>
</evidence>
<feature type="region of interest" description="Disordered" evidence="1">
    <location>
        <begin position="384"/>
        <end position="404"/>
    </location>
</feature>
<accession>A0ABN9SY00</accession>
<feature type="compositionally biased region" description="Low complexity" evidence="1">
    <location>
        <begin position="442"/>
        <end position="464"/>
    </location>
</feature>
<organism evidence="2 3">
    <name type="scientific">Prorocentrum cordatum</name>
    <dbReference type="NCBI Taxonomy" id="2364126"/>
    <lineage>
        <taxon>Eukaryota</taxon>
        <taxon>Sar</taxon>
        <taxon>Alveolata</taxon>
        <taxon>Dinophyceae</taxon>
        <taxon>Prorocentrales</taxon>
        <taxon>Prorocentraceae</taxon>
        <taxon>Prorocentrum</taxon>
    </lineage>
</organism>
<feature type="region of interest" description="Disordered" evidence="1">
    <location>
        <begin position="270"/>
        <end position="324"/>
    </location>
</feature>
<reference evidence="2" key="1">
    <citation type="submission" date="2023-10" db="EMBL/GenBank/DDBJ databases">
        <authorList>
            <person name="Chen Y."/>
            <person name="Shah S."/>
            <person name="Dougan E. K."/>
            <person name="Thang M."/>
            <person name="Chan C."/>
        </authorList>
    </citation>
    <scope>NUCLEOTIDE SEQUENCE [LARGE SCALE GENOMIC DNA]</scope>
</reference>
<sequence>MLWVCMASQALAKLGPPAKAALRAAAGEAFSRQLHGFSTADKALLMWSLAKSRVAHPALCRLLVQSLAADCVSRLQRDIVSATLWAAGVICPALPAGEEWAAKLVQDLCEARPWAGASPFEVANAAWAFGQLPPEWVGESWPALLASAERLSPGALALHELCNFLSGLGLCPTSARGSQQLLEQVLCEVVARARSGARISMHDKRSLKHMLSILSAEEGWPRLPELEELGRFVSGEPEATGRRVAPANASAAWMAAPGIIVAPGSWQEPGLAPADQAAGFTRQPGSTAARCSPRGAGGASAAQSDGSGCQGPDGGHAEAHPPRARPKALSFTFKDVHDADIGSPDLTPRHPGLSSTGGLATDVGDISHSRAAFFRCVAASTTGHWSADAPGSGETEPDARRDASGHCVQLRNTFIHVECSANDEEDSASRGARQRARSVDTSLLRAAASPRRSPRRSPALRPLADPGGTRSAGNSPARSPAPLPPRKGGSRGSAGSGGSGSGTSRGSAGALAFQ</sequence>
<evidence type="ECO:0000256" key="1">
    <source>
        <dbReference type="SAM" id="MobiDB-lite"/>
    </source>
</evidence>
<feature type="compositionally biased region" description="Low complexity" evidence="1">
    <location>
        <begin position="288"/>
        <end position="307"/>
    </location>
</feature>
<name>A0ABN9SY00_9DINO</name>
<comment type="caution">
    <text evidence="2">The sequence shown here is derived from an EMBL/GenBank/DDBJ whole genome shotgun (WGS) entry which is preliminary data.</text>
</comment>
<evidence type="ECO:0000313" key="3">
    <source>
        <dbReference type="Proteomes" id="UP001189429"/>
    </source>
</evidence>
<gene>
    <name evidence="2" type="ORF">PCOR1329_LOCUS33575</name>
</gene>
<feature type="compositionally biased region" description="Gly residues" evidence="1">
    <location>
        <begin position="490"/>
        <end position="503"/>
    </location>
</feature>
<dbReference type="Proteomes" id="UP001189429">
    <property type="component" value="Unassembled WGS sequence"/>
</dbReference>
<proteinExistence type="predicted"/>